<dbReference type="InterPro" id="IPR025459">
    <property type="entry name" value="DUF4279"/>
</dbReference>
<evidence type="ECO:0000313" key="1">
    <source>
        <dbReference type="EMBL" id="UNP31218.1"/>
    </source>
</evidence>
<dbReference type="Pfam" id="PF14106">
    <property type="entry name" value="DUF4279"/>
    <property type="match status" value="1"/>
</dbReference>
<organism evidence="1 2">
    <name type="scientific">Lysobacter gummosus</name>
    <dbReference type="NCBI Taxonomy" id="262324"/>
    <lineage>
        <taxon>Bacteria</taxon>
        <taxon>Pseudomonadati</taxon>
        <taxon>Pseudomonadota</taxon>
        <taxon>Gammaproteobacteria</taxon>
        <taxon>Lysobacterales</taxon>
        <taxon>Lysobacteraceae</taxon>
        <taxon>Lysobacter</taxon>
    </lineage>
</organism>
<dbReference type="Proteomes" id="UP000829194">
    <property type="component" value="Chromosome"/>
</dbReference>
<sequence length="155" mass="17753">MSLLKRTAACLRIWGDELIPDELSHVLGARPSFSHLKGDTIVVNARTGANRIAKTGTWHLVVEQRTPGDLDEQIDELFAQLNHDPALWTSLQSRFELDLYCGLFMETRNDLLVISPRNMHLLGERGIELRLEIYDPTREAAGIGRFRRGRLKRHR</sequence>
<name>A0ABY3XHT6_9GAMM</name>
<dbReference type="RefSeq" id="WP_083512384.1">
    <property type="nucleotide sequence ID" value="NZ_CP011131.1"/>
</dbReference>
<protein>
    <submittedName>
        <fullName evidence="1">DUF4279 domain-containing protein</fullName>
    </submittedName>
</protein>
<gene>
    <name evidence="1" type="ORF">MOV92_08240</name>
</gene>
<evidence type="ECO:0000313" key="2">
    <source>
        <dbReference type="Proteomes" id="UP000829194"/>
    </source>
</evidence>
<keyword evidence="2" id="KW-1185">Reference proteome</keyword>
<reference evidence="1 2" key="1">
    <citation type="submission" date="2022-03" db="EMBL/GenBank/DDBJ databases">
        <title>Complete genome sequence of Lysobacter capsici VKM B-2533 and Lysobacter gummosus 10.1.1, promising sources of lytic agents.</title>
        <authorList>
            <person name="Tarlachkov S.V."/>
            <person name="Kudryakova I.V."/>
            <person name="Afoshin A.S."/>
            <person name="Leontyevskaya E.A."/>
            <person name="Leontyevskaya N.V."/>
        </authorList>
    </citation>
    <scope>NUCLEOTIDE SEQUENCE [LARGE SCALE GENOMIC DNA]</scope>
    <source>
        <strain evidence="1 2">10.1.1</strain>
    </source>
</reference>
<dbReference type="EMBL" id="CP093547">
    <property type="protein sequence ID" value="UNP31218.1"/>
    <property type="molecule type" value="Genomic_DNA"/>
</dbReference>
<proteinExistence type="predicted"/>
<accession>A0ABY3XHT6</accession>